<sequence>MKSALATVNIEIDIQARLSGGRGIRGIRLRDTKKGDLDLPNIPLKQKTNTQVESLYQRDPSICYREKLLYSAPSKGSNFKE</sequence>
<reference evidence="1" key="1">
    <citation type="journal article" date="2006" name="Mol. Biol. Evol.">
        <title>The chloroplast genome sequence of Chara vulgaris sheds new light into the closest green algal relatives of land plants.</title>
        <authorList>
            <person name="Turmel M."/>
            <person name="Otis C."/>
            <person name="Lemieux C."/>
        </authorList>
    </citation>
    <scope>NUCLEOTIDE SEQUENCE</scope>
    <source>
        <strain evidence="1">SAG 48.80</strain>
    </source>
</reference>
<proteinExistence type="predicted"/>
<keyword evidence="1" id="KW-0150">Chloroplast</keyword>
<dbReference type="GeneID" id="4783304"/>
<gene>
    <name evidence="1" type="primary">orf81</name>
</gene>
<reference evidence="1" key="2">
    <citation type="journal article" date="2007" name="BMC Biol.">
        <title>A clade uniting the green algae Mesostigma viride and Chlorokybus atmophyticus represents the deepest branch of the Streptophyta in chloroplast genome-based phylogenies.</title>
        <authorList>
            <person name="Lemieux C."/>
            <person name="Otis C."/>
            <person name="Turmel M."/>
        </authorList>
    </citation>
    <scope>NUCLEOTIDE SEQUENCE [LARGE SCALE GENOMIC DNA]</scope>
    <source>
        <strain evidence="1">SAG 48.80</strain>
    </source>
</reference>
<dbReference type="AlphaFoldDB" id="A2CI52"/>
<geneLocation type="chloroplast" evidence="1"/>
<keyword evidence="1" id="KW-0934">Plastid</keyword>
<dbReference type="EMBL" id="DQ422812">
    <property type="protein sequence ID" value="ABM87979.1"/>
    <property type="molecule type" value="Genomic_DNA"/>
</dbReference>
<name>A2CI52_CHLAT</name>
<protein>
    <submittedName>
        <fullName evidence="1">Uncharacterized protein</fullName>
    </submittedName>
</protein>
<organism evidence="1">
    <name type="scientific">Chlorokybus atmophyticus</name>
    <name type="common">Soil alga</name>
    <dbReference type="NCBI Taxonomy" id="3144"/>
    <lineage>
        <taxon>Eukaryota</taxon>
        <taxon>Viridiplantae</taxon>
        <taxon>Streptophyta</taxon>
        <taxon>Chlorokybophyceae</taxon>
        <taxon>Chlorokybales</taxon>
        <taxon>Chlorokybaceae</taxon>
        <taxon>Chlorokybus</taxon>
    </lineage>
</organism>
<evidence type="ECO:0000313" key="1">
    <source>
        <dbReference type="EMBL" id="ABM87979.1"/>
    </source>
</evidence>
<dbReference type="RefSeq" id="YP_001019122.1">
    <property type="nucleotide sequence ID" value="NC_008822.1"/>
</dbReference>
<accession>A2CI52</accession>